<dbReference type="Pfam" id="PF01926">
    <property type="entry name" value="MMR_HSR1"/>
    <property type="match status" value="1"/>
</dbReference>
<sequence length="528" mass="56216">MGCTGSGKTTFINCAAKSNLVVGHTLQSCTSDIQTAPMQLGHEQVTLIDTPGFDDTEIPQTEILQLIATFLQKTFSGGKQLTGIIFLHRISDIRMSGISMQTYRLFRKLCGDSAMTNVVIVTTMWETVDPQLGEQRLQQLEKNYFKDAVDRGARILRHDNTSHSAAAILSKLLRKPAKVLRIQDQLVAEHKTIPQTDAGHELDDQLGELCKQHQKKVNELTKDLSEAENSPTTPVMKDGIPAVGQEEGHAAKTETLEKDVSRLKAGLEDLRQKLDRTVAERDKLQKATNERIGTRLQKVLSQIGIAAYSVLQARKTPQASVSITELDLPGPRGVSVPDTGTGEIANVGVVSLTGPEDQAASSDSVAWSMERYSPGSDSPPAEQINGIPILQIDPSPAPADSSPAQGDSSSAQGDSSSAQGDSSSAQGDSSPAPVDSSVAPNRSSSVGLNPFSEVEPPSAPVDPTIMSVDPPADANSSTLVQVKADVSSSAHIAHSPNRVDSLTKGNGIKEADIESDEQPSKSCCCIIC</sequence>
<dbReference type="OrthoDB" id="8954335at2759"/>
<evidence type="ECO:0000313" key="4">
    <source>
        <dbReference type="EMBL" id="KZT74204.1"/>
    </source>
</evidence>
<dbReference type="AlphaFoldDB" id="A0A165U095"/>
<dbReference type="Proteomes" id="UP000076727">
    <property type="component" value="Unassembled WGS sequence"/>
</dbReference>
<organism evidence="4 5">
    <name type="scientific">Daedalea quercina L-15889</name>
    <dbReference type="NCBI Taxonomy" id="1314783"/>
    <lineage>
        <taxon>Eukaryota</taxon>
        <taxon>Fungi</taxon>
        <taxon>Dikarya</taxon>
        <taxon>Basidiomycota</taxon>
        <taxon>Agaricomycotina</taxon>
        <taxon>Agaricomycetes</taxon>
        <taxon>Polyporales</taxon>
        <taxon>Fomitopsis</taxon>
    </lineage>
</organism>
<feature type="compositionally biased region" description="Polar residues" evidence="2">
    <location>
        <begin position="474"/>
        <end position="490"/>
    </location>
</feature>
<name>A0A165U095_9APHY</name>
<dbReference type="Gene3D" id="3.40.50.300">
    <property type="entry name" value="P-loop containing nucleotide triphosphate hydrolases"/>
    <property type="match status" value="1"/>
</dbReference>
<protein>
    <recommendedName>
        <fullName evidence="3">G domain-containing protein</fullName>
    </recommendedName>
</protein>
<dbReference type="InterPro" id="IPR027417">
    <property type="entry name" value="P-loop_NTPase"/>
</dbReference>
<feature type="compositionally biased region" description="Low complexity" evidence="2">
    <location>
        <begin position="398"/>
        <end position="440"/>
    </location>
</feature>
<dbReference type="STRING" id="1314783.A0A165U095"/>
<feature type="region of interest" description="Disordered" evidence="2">
    <location>
        <begin position="390"/>
        <end position="521"/>
    </location>
</feature>
<dbReference type="InterPro" id="IPR006073">
    <property type="entry name" value="GTP-bd"/>
</dbReference>
<accession>A0A165U095</accession>
<reference evidence="4 5" key="1">
    <citation type="journal article" date="2016" name="Mol. Biol. Evol.">
        <title>Comparative Genomics of Early-Diverging Mushroom-Forming Fungi Provides Insights into the Origins of Lignocellulose Decay Capabilities.</title>
        <authorList>
            <person name="Nagy L.G."/>
            <person name="Riley R."/>
            <person name="Tritt A."/>
            <person name="Adam C."/>
            <person name="Daum C."/>
            <person name="Floudas D."/>
            <person name="Sun H."/>
            <person name="Yadav J.S."/>
            <person name="Pangilinan J."/>
            <person name="Larsson K.H."/>
            <person name="Matsuura K."/>
            <person name="Barry K."/>
            <person name="Labutti K."/>
            <person name="Kuo R."/>
            <person name="Ohm R.A."/>
            <person name="Bhattacharya S.S."/>
            <person name="Shirouzu T."/>
            <person name="Yoshinaga Y."/>
            <person name="Martin F.M."/>
            <person name="Grigoriev I.V."/>
            <person name="Hibbett D.S."/>
        </authorList>
    </citation>
    <scope>NUCLEOTIDE SEQUENCE [LARGE SCALE GENOMIC DNA]</scope>
    <source>
        <strain evidence="4 5">L-15889</strain>
    </source>
</reference>
<evidence type="ECO:0000313" key="5">
    <source>
        <dbReference type="Proteomes" id="UP000076727"/>
    </source>
</evidence>
<dbReference type="SUPFAM" id="SSF52540">
    <property type="entry name" value="P-loop containing nucleoside triphosphate hydrolases"/>
    <property type="match status" value="1"/>
</dbReference>
<dbReference type="EMBL" id="KV429034">
    <property type="protein sequence ID" value="KZT74204.1"/>
    <property type="molecule type" value="Genomic_DNA"/>
</dbReference>
<proteinExistence type="predicted"/>
<dbReference type="GO" id="GO:0005525">
    <property type="term" value="F:GTP binding"/>
    <property type="evidence" value="ECO:0007669"/>
    <property type="project" value="InterPro"/>
</dbReference>
<feature type="coiled-coil region" evidence="1">
    <location>
        <begin position="210"/>
        <end position="287"/>
    </location>
</feature>
<dbReference type="CDD" id="cd00882">
    <property type="entry name" value="Ras_like_GTPase"/>
    <property type="match status" value="1"/>
</dbReference>
<evidence type="ECO:0000256" key="1">
    <source>
        <dbReference type="SAM" id="Coils"/>
    </source>
</evidence>
<evidence type="ECO:0000256" key="2">
    <source>
        <dbReference type="SAM" id="MobiDB-lite"/>
    </source>
</evidence>
<keyword evidence="1" id="KW-0175">Coiled coil</keyword>
<evidence type="ECO:0000259" key="3">
    <source>
        <dbReference type="Pfam" id="PF01926"/>
    </source>
</evidence>
<keyword evidence="5" id="KW-1185">Reference proteome</keyword>
<gene>
    <name evidence="4" type="ORF">DAEQUDRAFT_702482</name>
</gene>
<feature type="domain" description="G" evidence="3">
    <location>
        <begin position="1"/>
        <end position="72"/>
    </location>
</feature>